<dbReference type="SUPFAM" id="SSF88659">
    <property type="entry name" value="Sigma3 and sigma4 domains of RNA polymerase sigma factors"/>
    <property type="match status" value="1"/>
</dbReference>
<dbReference type="PANTHER" id="PTHR43133">
    <property type="entry name" value="RNA POLYMERASE ECF-TYPE SIGMA FACTO"/>
    <property type="match status" value="1"/>
</dbReference>
<proteinExistence type="inferred from homology"/>
<dbReference type="Proteomes" id="UP000319576">
    <property type="component" value="Chromosome"/>
</dbReference>
<accession>A0A517XYI6</accession>
<evidence type="ECO:0000259" key="7">
    <source>
        <dbReference type="Pfam" id="PF04542"/>
    </source>
</evidence>
<organism evidence="9 10">
    <name type="scientific">Urbifossiella limnaea</name>
    <dbReference type="NCBI Taxonomy" id="2528023"/>
    <lineage>
        <taxon>Bacteria</taxon>
        <taxon>Pseudomonadati</taxon>
        <taxon>Planctomycetota</taxon>
        <taxon>Planctomycetia</taxon>
        <taxon>Gemmatales</taxon>
        <taxon>Gemmataceae</taxon>
        <taxon>Urbifossiella</taxon>
    </lineage>
</organism>
<protein>
    <submittedName>
        <fullName evidence="9">ECF RNA polymerase sigma factor SigE</fullName>
    </submittedName>
</protein>
<gene>
    <name evidence="9" type="primary">sigE_14</name>
    <name evidence="9" type="ORF">ETAA1_45340</name>
</gene>
<dbReference type="InterPro" id="IPR014284">
    <property type="entry name" value="RNA_pol_sigma-70_dom"/>
</dbReference>
<dbReference type="Pfam" id="PF07676">
    <property type="entry name" value="PD40"/>
    <property type="match status" value="1"/>
</dbReference>
<dbReference type="GO" id="GO:0003677">
    <property type="term" value="F:DNA binding"/>
    <property type="evidence" value="ECO:0007669"/>
    <property type="project" value="UniProtKB-KW"/>
</dbReference>
<dbReference type="AlphaFoldDB" id="A0A517XYI6"/>
<comment type="similarity">
    <text evidence="1">Belongs to the sigma-70 factor family. ECF subfamily.</text>
</comment>
<evidence type="ECO:0000256" key="4">
    <source>
        <dbReference type="ARBA" id="ARBA00023125"/>
    </source>
</evidence>
<keyword evidence="2" id="KW-0805">Transcription regulation</keyword>
<dbReference type="RefSeq" id="WP_145242377.1">
    <property type="nucleotide sequence ID" value="NZ_CP036273.1"/>
</dbReference>
<keyword evidence="10" id="KW-1185">Reference proteome</keyword>
<dbReference type="EMBL" id="CP036273">
    <property type="protein sequence ID" value="QDU22551.1"/>
    <property type="molecule type" value="Genomic_DNA"/>
</dbReference>
<evidence type="ECO:0000313" key="10">
    <source>
        <dbReference type="Proteomes" id="UP000319576"/>
    </source>
</evidence>
<dbReference type="PANTHER" id="PTHR43133:SF8">
    <property type="entry name" value="RNA POLYMERASE SIGMA FACTOR HI_1459-RELATED"/>
    <property type="match status" value="1"/>
</dbReference>
<sequence length="607" mass="63475">MTAKLSALVHRIAGADPGDAADADLLARFVAGRDAAAFAELVRRHGPAVLGVCRRVTGDHHLAEDAFQAVFVVLAAKADCVRPAAALGGWLYGVAHRTALRARTMRDRHRRRERAAARPEAVPADPPDDLAAVLDAEIARLPDAQRAAVVLCELGGRSRAEAAAELGVKEGTLSSRLAAARKALAARLRSRGLSLPAALAPAVLAAVPPDLSARAAAAATTPHLLPAAVSALSQGVLRVMFLQKLKYVPLALAASAALAAGLLASPTPQPPPAAPPARVAADPPKAAPKGVTGPNRILLWQNGQVVSMDPTGANPKPALPTSLGTHPSMFVVSPDGKRVAAVMAPDGVKKAGAAGVGKLHLVDLGTADAKPEEVGDAAIAAWSADGTQLVVCSFTDGPSPKDVKSTTTVYTVATKTHIPVKLPDNHILTDWSRDGRHFLTAELGTEKDATLAGLWVTNRDGSPHKKLAGPDAAVFMGRFSPDARRVLGGVLKALPDETPKEQAERQKLGAARPRPQPVLTVFDVAAAKGMPVRDVPLNAELLGFCWSPDGRRIAYTWRETHPADTDPDTETQSHLTVCDPDGGNQRTILTDKGRSTREIVLGGVDWR</sequence>
<keyword evidence="4" id="KW-0238">DNA-binding</keyword>
<dbReference type="Pfam" id="PF04542">
    <property type="entry name" value="Sigma70_r2"/>
    <property type="match status" value="1"/>
</dbReference>
<dbReference type="InterPro" id="IPR036388">
    <property type="entry name" value="WH-like_DNA-bd_sf"/>
</dbReference>
<reference evidence="9 10" key="1">
    <citation type="submission" date="2019-02" db="EMBL/GenBank/DDBJ databases">
        <title>Deep-cultivation of Planctomycetes and their phenomic and genomic characterization uncovers novel biology.</title>
        <authorList>
            <person name="Wiegand S."/>
            <person name="Jogler M."/>
            <person name="Boedeker C."/>
            <person name="Pinto D."/>
            <person name="Vollmers J."/>
            <person name="Rivas-Marin E."/>
            <person name="Kohn T."/>
            <person name="Peeters S.H."/>
            <person name="Heuer A."/>
            <person name="Rast P."/>
            <person name="Oberbeckmann S."/>
            <person name="Bunk B."/>
            <person name="Jeske O."/>
            <person name="Meyerdierks A."/>
            <person name="Storesund J.E."/>
            <person name="Kallscheuer N."/>
            <person name="Luecker S."/>
            <person name="Lage O.M."/>
            <person name="Pohl T."/>
            <person name="Merkel B.J."/>
            <person name="Hornburger P."/>
            <person name="Mueller R.-W."/>
            <person name="Bruemmer F."/>
            <person name="Labrenz M."/>
            <person name="Spormann A.M."/>
            <person name="Op den Camp H."/>
            <person name="Overmann J."/>
            <person name="Amann R."/>
            <person name="Jetten M.S.M."/>
            <person name="Mascher T."/>
            <person name="Medema M.H."/>
            <person name="Devos D.P."/>
            <person name="Kaster A.-K."/>
            <person name="Ovreas L."/>
            <person name="Rohde M."/>
            <person name="Galperin M.Y."/>
            <person name="Jogler C."/>
        </authorList>
    </citation>
    <scope>NUCLEOTIDE SEQUENCE [LARGE SCALE GENOMIC DNA]</scope>
    <source>
        <strain evidence="9 10">ETA_A1</strain>
    </source>
</reference>
<dbReference type="InterPro" id="IPR011042">
    <property type="entry name" value="6-blade_b-propeller_TolB-like"/>
</dbReference>
<evidence type="ECO:0000256" key="6">
    <source>
        <dbReference type="SAM" id="MobiDB-lite"/>
    </source>
</evidence>
<dbReference type="Gene3D" id="2.120.10.30">
    <property type="entry name" value="TolB, C-terminal domain"/>
    <property type="match status" value="2"/>
</dbReference>
<dbReference type="GO" id="GO:0006352">
    <property type="term" value="P:DNA-templated transcription initiation"/>
    <property type="evidence" value="ECO:0007669"/>
    <property type="project" value="InterPro"/>
</dbReference>
<dbReference type="InterPro" id="IPR013249">
    <property type="entry name" value="RNA_pol_sigma70_r4_t2"/>
</dbReference>
<evidence type="ECO:0000256" key="2">
    <source>
        <dbReference type="ARBA" id="ARBA00023015"/>
    </source>
</evidence>
<dbReference type="SUPFAM" id="SSF88946">
    <property type="entry name" value="Sigma2 domain of RNA polymerase sigma factors"/>
    <property type="match status" value="1"/>
</dbReference>
<keyword evidence="5" id="KW-0804">Transcription</keyword>
<feature type="domain" description="RNA polymerase sigma factor 70 region 4 type 2" evidence="8">
    <location>
        <begin position="134"/>
        <end position="184"/>
    </location>
</feature>
<dbReference type="OrthoDB" id="9784272at2"/>
<dbReference type="InterPro" id="IPR013324">
    <property type="entry name" value="RNA_pol_sigma_r3/r4-like"/>
</dbReference>
<dbReference type="InterPro" id="IPR039425">
    <property type="entry name" value="RNA_pol_sigma-70-like"/>
</dbReference>
<evidence type="ECO:0000256" key="3">
    <source>
        <dbReference type="ARBA" id="ARBA00023082"/>
    </source>
</evidence>
<feature type="region of interest" description="Disordered" evidence="6">
    <location>
        <begin position="267"/>
        <end position="293"/>
    </location>
</feature>
<feature type="domain" description="RNA polymerase sigma-70 region 2" evidence="7">
    <location>
        <begin position="41"/>
        <end position="108"/>
    </location>
</feature>
<feature type="compositionally biased region" description="Low complexity" evidence="6">
    <location>
        <begin position="276"/>
        <end position="288"/>
    </location>
</feature>
<dbReference type="InterPro" id="IPR007627">
    <property type="entry name" value="RNA_pol_sigma70_r2"/>
</dbReference>
<keyword evidence="3" id="KW-0731">Sigma factor</keyword>
<dbReference type="GO" id="GO:0016987">
    <property type="term" value="F:sigma factor activity"/>
    <property type="evidence" value="ECO:0007669"/>
    <property type="project" value="UniProtKB-KW"/>
</dbReference>
<dbReference type="InterPro" id="IPR011659">
    <property type="entry name" value="WD40"/>
</dbReference>
<dbReference type="SUPFAM" id="SSF82171">
    <property type="entry name" value="DPP6 N-terminal domain-like"/>
    <property type="match status" value="1"/>
</dbReference>
<evidence type="ECO:0000259" key="8">
    <source>
        <dbReference type="Pfam" id="PF08281"/>
    </source>
</evidence>
<dbReference type="NCBIfam" id="TIGR02937">
    <property type="entry name" value="sigma70-ECF"/>
    <property type="match status" value="1"/>
</dbReference>
<evidence type="ECO:0000256" key="5">
    <source>
        <dbReference type="ARBA" id="ARBA00023163"/>
    </source>
</evidence>
<dbReference type="Pfam" id="PF08281">
    <property type="entry name" value="Sigma70_r4_2"/>
    <property type="match status" value="1"/>
</dbReference>
<dbReference type="Gene3D" id="1.10.10.10">
    <property type="entry name" value="Winged helix-like DNA-binding domain superfamily/Winged helix DNA-binding domain"/>
    <property type="match status" value="1"/>
</dbReference>
<dbReference type="Gene3D" id="1.10.1740.10">
    <property type="match status" value="1"/>
</dbReference>
<evidence type="ECO:0000313" key="9">
    <source>
        <dbReference type="EMBL" id="QDU22551.1"/>
    </source>
</evidence>
<dbReference type="InterPro" id="IPR013325">
    <property type="entry name" value="RNA_pol_sigma_r2"/>
</dbReference>
<dbReference type="KEGG" id="uli:ETAA1_45340"/>
<name>A0A517XYI6_9BACT</name>
<evidence type="ECO:0000256" key="1">
    <source>
        <dbReference type="ARBA" id="ARBA00010641"/>
    </source>
</evidence>